<feature type="signal peptide" evidence="13">
    <location>
        <begin position="1"/>
        <end position="24"/>
    </location>
</feature>
<evidence type="ECO:0000256" key="10">
    <source>
        <dbReference type="ARBA" id="ARBA00023237"/>
    </source>
</evidence>
<feature type="domain" description="TonB-dependent receptor plug" evidence="15">
    <location>
        <begin position="53"/>
        <end position="162"/>
    </location>
</feature>
<keyword evidence="5 11" id="KW-0812">Transmembrane</keyword>
<dbReference type="Gene3D" id="2.40.170.20">
    <property type="entry name" value="TonB-dependent receptor, beta-barrel domain"/>
    <property type="match status" value="1"/>
</dbReference>
<dbReference type="InterPro" id="IPR037066">
    <property type="entry name" value="Plug_dom_sf"/>
</dbReference>
<keyword evidence="4 11" id="KW-1134">Transmembrane beta strand</keyword>
<accession>A0ABW0ME75</accession>
<dbReference type="Gene3D" id="2.170.130.10">
    <property type="entry name" value="TonB-dependent receptor, plug domain"/>
    <property type="match status" value="1"/>
</dbReference>
<dbReference type="Pfam" id="PF07715">
    <property type="entry name" value="Plug"/>
    <property type="match status" value="1"/>
</dbReference>
<keyword evidence="9 16" id="KW-0675">Receptor</keyword>
<evidence type="ECO:0000259" key="14">
    <source>
        <dbReference type="Pfam" id="PF00593"/>
    </source>
</evidence>
<feature type="domain" description="TonB-dependent receptor-like beta-barrel" evidence="14">
    <location>
        <begin position="257"/>
        <end position="669"/>
    </location>
</feature>
<dbReference type="EMBL" id="JBHSMT010000026">
    <property type="protein sequence ID" value="MFC5475252.1"/>
    <property type="molecule type" value="Genomic_DNA"/>
</dbReference>
<evidence type="ECO:0000256" key="11">
    <source>
        <dbReference type="PROSITE-ProRule" id="PRU01360"/>
    </source>
</evidence>
<proteinExistence type="inferred from homology"/>
<keyword evidence="6 13" id="KW-0732">Signal</keyword>
<keyword evidence="10 11" id="KW-0998">Cell outer membrane</keyword>
<feature type="chain" id="PRO_5046596121" evidence="13">
    <location>
        <begin position="25"/>
        <end position="703"/>
    </location>
</feature>
<gene>
    <name evidence="16" type="ORF">ACFPM8_14930</name>
</gene>
<evidence type="ECO:0000313" key="17">
    <source>
        <dbReference type="Proteomes" id="UP001596045"/>
    </source>
</evidence>
<evidence type="ECO:0000256" key="3">
    <source>
        <dbReference type="ARBA" id="ARBA00022448"/>
    </source>
</evidence>
<evidence type="ECO:0000256" key="1">
    <source>
        <dbReference type="ARBA" id="ARBA00004571"/>
    </source>
</evidence>
<dbReference type="CDD" id="cd01347">
    <property type="entry name" value="ligand_gated_channel"/>
    <property type="match status" value="1"/>
</dbReference>
<keyword evidence="17" id="KW-1185">Reference proteome</keyword>
<comment type="caution">
    <text evidence="16">The sequence shown here is derived from an EMBL/GenBank/DDBJ whole genome shotgun (WGS) entry which is preliminary data.</text>
</comment>
<evidence type="ECO:0000256" key="7">
    <source>
        <dbReference type="ARBA" id="ARBA00023077"/>
    </source>
</evidence>
<reference evidence="17" key="1">
    <citation type="journal article" date="2019" name="Int. J. Syst. Evol. Microbiol.">
        <title>The Global Catalogue of Microorganisms (GCM) 10K type strain sequencing project: providing services to taxonomists for standard genome sequencing and annotation.</title>
        <authorList>
            <consortium name="The Broad Institute Genomics Platform"/>
            <consortium name="The Broad Institute Genome Sequencing Center for Infectious Disease"/>
            <person name="Wu L."/>
            <person name="Ma J."/>
        </authorList>
    </citation>
    <scope>NUCLEOTIDE SEQUENCE [LARGE SCALE GENOMIC DNA]</scope>
    <source>
        <strain evidence="17">JCM 17066</strain>
    </source>
</reference>
<dbReference type="Proteomes" id="UP001596045">
    <property type="component" value="Unassembled WGS sequence"/>
</dbReference>
<evidence type="ECO:0000313" key="16">
    <source>
        <dbReference type="EMBL" id="MFC5475252.1"/>
    </source>
</evidence>
<protein>
    <submittedName>
        <fullName evidence="16">TonB-dependent receptor plug domain-containing protein</fullName>
    </submittedName>
</protein>
<dbReference type="PANTHER" id="PTHR30069:SF29">
    <property type="entry name" value="HEMOGLOBIN AND HEMOGLOBIN-HAPTOGLOBIN-BINDING PROTEIN 1-RELATED"/>
    <property type="match status" value="1"/>
</dbReference>
<comment type="similarity">
    <text evidence="2 11 12">Belongs to the TonB-dependent receptor family.</text>
</comment>
<dbReference type="PANTHER" id="PTHR30069">
    <property type="entry name" value="TONB-DEPENDENT OUTER MEMBRANE RECEPTOR"/>
    <property type="match status" value="1"/>
</dbReference>
<evidence type="ECO:0000256" key="6">
    <source>
        <dbReference type="ARBA" id="ARBA00022729"/>
    </source>
</evidence>
<evidence type="ECO:0000259" key="15">
    <source>
        <dbReference type="Pfam" id="PF07715"/>
    </source>
</evidence>
<evidence type="ECO:0000256" key="2">
    <source>
        <dbReference type="ARBA" id="ARBA00009810"/>
    </source>
</evidence>
<keyword evidence="7 12" id="KW-0798">TonB box</keyword>
<dbReference type="InterPro" id="IPR000531">
    <property type="entry name" value="Beta-barrel_TonB"/>
</dbReference>
<name>A0ABW0ME75_9BURK</name>
<organism evidence="16 17">
    <name type="scientific">Paraherbaspirillum soli</name>
    <dbReference type="NCBI Taxonomy" id="631222"/>
    <lineage>
        <taxon>Bacteria</taxon>
        <taxon>Pseudomonadati</taxon>
        <taxon>Pseudomonadota</taxon>
        <taxon>Betaproteobacteria</taxon>
        <taxon>Burkholderiales</taxon>
        <taxon>Oxalobacteraceae</taxon>
        <taxon>Paraherbaspirillum</taxon>
    </lineage>
</organism>
<dbReference type="InterPro" id="IPR039426">
    <property type="entry name" value="TonB-dep_rcpt-like"/>
</dbReference>
<dbReference type="InterPro" id="IPR012910">
    <property type="entry name" value="Plug_dom"/>
</dbReference>
<evidence type="ECO:0000256" key="13">
    <source>
        <dbReference type="SAM" id="SignalP"/>
    </source>
</evidence>
<dbReference type="Pfam" id="PF00593">
    <property type="entry name" value="TonB_dep_Rec_b-barrel"/>
    <property type="match status" value="1"/>
</dbReference>
<evidence type="ECO:0000256" key="4">
    <source>
        <dbReference type="ARBA" id="ARBA00022452"/>
    </source>
</evidence>
<evidence type="ECO:0000256" key="9">
    <source>
        <dbReference type="ARBA" id="ARBA00023170"/>
    </source>
</evidence>
<evidence type="ECO:0000256" key="5">
    <source>
        <dbReference type="ARBA" id="ARBA00022692"/>
    </source>
</evidence>
<evidence type="ECO:0000256" key="8">
    <source>
        <dbReference type="ARBA" id="ARBA00023136"/>
    </source>
</evidence>
<dbReference type="InterPro" id="IPR036942">
    <property type="entry name" value="Beta-barrel_TonB_sf"/>
</dbReference>
<dbReference type="PROSITE" id="PS52016">
    <property type="entry name" value="TONB_DEPENDENT_REC_3"/>
    <property type="match status" value="1"/>
</dbReference>
<comment type="subcellular location">
    <subcellularLocation>
        <location evidence="1 11">Cell outer membrane</location>
        <topology evidence="1 11">Multi-pass membrane protein</topology>
    </subcellularLocation>
</comment>
<evidence type="ECO:0000256" key="12">
    <source>
        <dbReference type="RuleBase" id="RU003357"/>
    </source>
</evidence>
<keyword evidence="3 11" id="KW-0813">Transport</keyword>
<dbReference type="RefSeq" id="WP_378998372.1">
    <property type="nucleotide sequence ID" value="NZ_JBHSMT010000026.1"/>
</dbReference>
<keyword evidence="8 11" id="KW-0472">Membrane</keyword>
<sequence>MVKRLQSRILCAVALLLSAGGAAAQQNEEDELALSYGDKSSVSIATGSKQSLSRAPAVASVITAEDIKAMGAFDLDQVLESVPGLHVSTWSAPLYPIYSFRGIVEAHNPQALVLVNGIPMTNVFLGDRSQAWGGMPLENVARIEVIRGPGSALYGADAFSGVINVITKTAADVNGTEYGVRAGSFHTRDGWIQHGGPLGPFEAAFYLRAGHTDGQHTTIQEDLQSKLDPVFGTHASLAPGPVNAVRNALDARADLSYQQWRFRAGYQQREVGIGYGLADSVDPNGRMPSSRLYLDLNYEKANFAPHWDVSGVLAYSDIKEKQGDPPYTLFPAGAFGGAFPNGVIGNPGHSERHTQVSLSAFYTGFDHHRVRVGGGYQIEDLYKVSEAKNFNIVDVPGIGPVFMPFPSVVDATGNPNLVFMLPHKRNISYVFAQDEWALARDWTLTVGVRDDHYSDFGNTINPRLALVWDASYNFVIKALHGRAFRAPSFSEQYAINNPVTIGNPKLQPETIVTNELAFSWQPAPTLQTSLNLFRYRIHDIIRFEPNADPTTGSTYGNQGDQTGRGLEMEVTWNATRNLRLSGSYSLQHSTDQKTGQDAGLAPHHRLFGRADWRFAPLWQVGTTINYVADRKRQPGDTRPQIADYTTVDLNLRREKLAGNWEVSAIVRNLFNRDAREPSFAPGNIPFDLPLPGRAFYVQLQHNL</sequence>
<dbReference type="SUPFAM" id="SSF56935">
    <property type="entry name" value="Porins"/>
    <property type="match status" value="1"/>
</dbReference>